<keyword evidence="3 6" id="KW-0694">RNA-binding</keyword>
<reference evidence="9" key="1">
    <citation type="submission" date="2016-11" db="EMBL/GenBank/DDBJ databases">
        <authorList>
            <person name="Varghese N."/>
            <person name="Submissions S."/>
        </authorList>
    </citation>
    <scope>NUCLEOTIDE SEQUENCE [LARGE SCALE GENOMIC DNA]</scope>
    <source>
        <strain evidence="9">DSM 15692</strain>
    </source>
</reference>
<evidence type="ECO:0000256" key="6">
    <source>
        <dbReference type="HAMAP-Rule" id="MF_01345"/>
    </source>
</evidence>
<evidence type="ECO:0000256" key="4">
    <source>
        <dbReference type="ARBA" id="ARBA00022980"/>
    </source>
</evidence>
<accession>A0A1M4W620</accession>
<dbReference type="CDD" id="cd00364">
    <property type="entry name" value="Ribosomal_uS17"/>
    <property type="match status" value="1"/>
</dbReference>
<protein>
    <recommendedName>
        <fullName evidence="6">Small ribosomal subunit protein uS17</fullName>
    </recommendedName>
</protein>
<dbReference type="HAMAP" id="MF_01345_B">
    <property type="entry name" value="Ribosomal_uS17_B"/>
    <property type="match status" value="1"/>
</dbReference>
<comment type="subunit">
    <text evidence="6">Part of the 30S ribosomal subunit.</text>
</comment>
<dbReference type="PANTHER" id="PTHR10744:SF1">
    <property type="entry name" value="SMALL RIBOSOMAL SUBUNIT PROTEIN US17M"/>
    <property type="match status" value="1"/>
</dbReference>
<keyword evidence="5 6" id="KW-0687">Ribonucleoprotein</keyword>
<keyword evidence="9" id="KW-1185">Reference proteome</keyword>
<dbReference type="SUPFAM" id="SSF50249">
    <property type="entry name" value="Nucleic acid-binding proteins"/>
    <property type="match status" value="1"/>
</dbReference>
<dbReference type="Pfam" id="PF00366">
    <property type="entry name" value="Ribosomal_S17"/>
    <property type="match status" value="1"/>
</dbReference>
<sequence>MTERNERKVYVGRVVSDKMDKTIVVEIPTRKQHSKYQKRIIRSTKLTAHDENNIAKDGDLVRIMETRPLSKTKRFRLVDVVEESVVL</sequence>
<dbReference type="GO" id="GO:0022627">
    <property type="term" value="C:cytosolic small ribosomal subunit"/>
    <property type="evidence" value="ECO:0007669"/>
    <property type="project" value="UniProtKB-UniRule"/>
</dbReference>
<evidence type="ECO:0000256" key="5">
    <source>
        <dbReference type="ARBA" id="ARBA00023274"/>
    </source>
</evidence>
<name>A0A1M4W620_9LACT</name>
<dbReference type="Gene3D" id="2.40.50.140">
    <property type="entry name" value="Nucleic acid-binding proteins"/>
    <property type="match status" value="1"/>
</dbReference>
<dbReference type="Proteomes" id="UP000184128">
    <property type="component" value="Unassembled WGS sequence"/>
</dbReference>
<comment type="similarity">
    <text evidence="1 6 7">Belongs to the universal ribosomal protein uS17 family.</text>
</comment>
<keyword evidence="2 6" id="KW-0699">rRNA-binding</keyword>
<dbReference type="RefSeq" id="WP_073297541.1">
    <property type="nucleotide sequence ID" value="NZ_FQUF01000014.1"/>
</dbReference>
<dbReference type="InterPro" id="IPR012340">
    <property type="entry name" value="NA-bd_OB-fold"/>
</dbReference>
<evidence type="ECO:0000256" key="3">
    <source>
        <dbReference type="ARBA" id="ARBA00022884"/>
    </source>
</evidence>
<gene>
    <name evidence="6" type="primary">rpsQ</name>
    <name evidence="8" type="ORF">SAMN02745249_01095</name>
</gene>
<dbReference type="OrthoDB" id="9811714at2"/>
<dbReference type="NCBIfam" id="TIGR03635">
    <property type="entry name" value="uS17_bact"/>
    <property type="match status" value="1"/>
</dbReference>
<dbReference type="InterPro" id="IPR019979">
    <property type="entry name" value="Ribosomal_uS17_CS"/>
</dbReference>
<dbReference type="PRINTS" id="PR00973">
    <property type="entry name" value="RIBOSOMALS17"/>
</dbReference>
<dbReference type="AlphaFoldDB" id="A0A1M4W620"/>
<dbReference type="PANTHER" id="PTHR10744">
    <property type="entry name" value="40S RIBOSOMAL PROTEIN S11 FAMILY MEMBER"/>
    <property type="match status" value="1"/>
</dbReference>
<dbReference type="InterPro" id="IPR000266">
    <property type="entry name" value="Ribosomal_uS17"/>
</dbReference>
<organism evidence="8 9">
    <name type="scientific">Atopostipes suicloacalis DSM 15692</name>
    <dbReference type="NCBI Taxonomy" id="1121025"/>
    <lineage>
        <taxon>Bacteria</taxon>
        <taxon>Bacillati</taxon>
        <taxon>Bacillota</taxon>
        <taxon>Bacilli</taxon>
        <taxon>Lactobacillales</taxon>
        <taxon>Carnobacteriaceae</taxon>
        <taxon>Atopostipes</taxon>
    </lineage>
</organism>
<evidence type="ECO:0000313" key="8">
    <source>
        <dbReference type="EMBL" id="SHE76422.1"/>
    </source>
</evidence>
<evidence type="ECO:0000256" key="1">
    <source>
        <dbReference type="ARBA" id="ARBA00010254"/>
    </source>
</evidence>
<dbReference type="PROSITE" id="PS00056">
    <property type="entry name" value="RIBOSOMAL_S17"/>
    <property type="match status" value="1"/>
</dbReference>
<evidence type="ECO:0000256" key="2">
    <source>
        <dbReference type="ARBA" id="ARBA00022730"/>
    </source>
</evidence>
<dbReference type="STRING" id="1121025.SAMN02745249_01095"/>
<evidence type="ECO:0000313" key="9">
    <source>
        <dbReference type="Proteomes" id="UP000184128"/>
    </source>
</evidence>
<comment type="function">
    <text evidence="6">One of the primary rRNA binding proteins, it binds specifically to the 5'-end of 16S ribosomal RNA.</text>
</comment>
<evidence type="ECO:0000256" key="7">
    <source>
        <dbReference type="RuleBase" id="RU003872"/>
    </source>
</evidence>
<dbReference type="GO" id="GO:0006412">
    <property type="term" value="P:translation"/>
    <property type="evidence" value="ECO:0007669"/>
    <property type="project" value="UniProtKB-UniRule"/>
</dbReference>
<dbReference type="NCBIfam" id="NF004123">
    <property type="entry name" value="PRK05610.1"/>
    <property type="match status" value="1"/>
</dbReference>
<dbReference type="InterPro" id="IPR019984">
    <property type="entry name" value="Ribosomal_uS17_bact/chlr"/>
</dbReference>
<keyword evidence="4 6" id="KW-0689">Ribosomal protein</keyword>
<dbReference type="GO" id="GO:0019843">
    <property type="term" value="F:rRNA binding"/>
    <property type="evidence" value="ECO:0007669"/>
    <property type="project" value="UniProtKB-UniRule"/>
</dbReference>
<dbReference type="GO" id="GO:0003735">
    <property type="term" value="F:structural constituent of ribosome"/>
    <property type="evidence" value="ECO:0007669"/>
    <property type="project" value="UniProtKB-UniRule"/>
</dbReference>
<dbReference type="EMBL" id="FQUF01000014">
    <property type="protein sequence ID" value="SHE76422.1"/>
    <property type="molecule type" value="Genomic_DNA"/>
</dbReference>
<proteinExistence type="inferred from homology"/>